<dbReference type="AlphaFoldDB" id="A0A964WSZ2"/>
<name>A0A964WSZ2_9HYPH</name>
<dbReference type="RefSeq" id="WP_161139825.1">
    <property type="nucleotide sequence ID" value="NZ_SPKJ01000015.1"/>
</dbReference>
<keyword evidence="2" id="KW-1185">Reference proteome</keyword>
<dbReference type="OrthoDB" id="5625573at2"/>
<protein>
    <submittedName>
        <fullName evidence="1">Uncharacterized protein</fullName>
    </submittedName>
</protein>
<sequence>MAGRKQSADHIRAIGVLAPVVISARLQMLGLELMKPTAAGRRETIDMIAEKPLALMLAGMAIQAEMVRQAIGFWQNLLVPQAWSARDCEALAAAALAPVARQVRANARRLTR</sequence>
<gene>
    <name evidence="1" type="ORF">E4O86_07115</name>
</gene>
<proteinExistence type="predicted"/>
<organism evidence="1 2">
    <name type="scientific">Propylenella binzhouense</name>
    <dbReference type="NCBI Taxonomy" id="2555902"/>
    <lineage>
        <taxon>Bacteria</taxon>
        <taxon>Pseudomonadati</taxon>
        <taxon>Pseudomonadota</taxon>
        <taxon>Alphaproteobacteria</taxon>
        <taxon>Hyphomicrobiales</taxon>
        <taxon>Propylenellaceae</taxon>
        <taxon>Propylenella</taxon>
    </lineage>
</organism>
<comment type="caution">
    <text evidence="1">The sequence shown here is derived from an EMBL/GenBank/DDBJ whole genome shotgun (WGS) entry which is preliminary data.</text>
</comment>
<reference evidence="1" key="1">
    <citation type="submission" date="2019-03" db="EMBL/GenBank/DDBJ databases">
        <title>Afifella sp. nov., isolated from activated sludge.</title>
        <authorList>
            <person name="Li Q."/>
            <person name="Liu Y."/>
        </authorList>
    </citation>
    <scope>NUCLEOTIDE SEQUENCE</scope>
    <source>
        <strain evidence="1">L72</strain>
    </source>
</reference>
<evidence type="ECO:0000313" key="1">
    <source>
        <dbReference type="EMBL" id="MYZ47479.1"/>
    </source>
</evidence>
<accession>A0A964WSZ2</accession>
<dbReference type="EMBL" id="SPKJ01000015">
    <property type="protein sequence ID" value="MYZ47479.1"/>
    <property type="molecule type" value="Genomic_DNA"/>
</dbReference>
<evidence type="ECO:0000313" key="2">
    <source>
        <dbReference type="Proteomes" id="UP000773614"/>
    </source>
</evidence>
<dbReference type="Proteomes" id="UP000773614">
    <property type="component" value="Unassembled WGS sequence"/>
</dbReference>